<keyword evidence="5" id="KW-0862">Zinc</keyword>
<dbReference type="RefSeq" id="XP_026685964.1">
    <property type="nucleotide sequence ID" value="XM_026830163.1"/>
</dbReference>
<evidence type="ECO:0000256" key="1">
    <source>
        <dbReference type="ARBA" id="ARBA00004496"/>
    </source>
</evidence>
<dbReference type="PROSITE" id="PS51981">
    <property type="entry name" value="ZF_RZ"/>
    <property type="match status" value="1"/>
</dbReference>
<reference evidence="9" key="1">
    <citation type="submission" date="2025-08" db="UniProtKB">
        <authorList>
            <consortium name="RefSeq"/>
        </authorList>
    </citation>
    <scope>IDENTIFICATION</scope>
</reference>
<dbReference type="PaxDb" id="121845-A0A3Q0JBZ6"/>
<keyword evidence="6" id="KW-0391">Immunity</keyword>
<organism evidence="8 9">
    <name type="scientific">Diaphorina citri</name>
    <name type="common">Asian citrus psyllid</name>
    <dbReference type="NCBI Taxonomy" id="121845"/>
    <lineage>
        <taxon>Eukaryota</taxon>
        <taxon>Metazoa</taxon>
        <taxon>Ecdysozoa</taxon>
        <taxon>Arthropoda</taxon>
        <taxon>Hexapoda</taxon>
        <taxon>Insecta</taxon>
        <taxon>Pterygota</taxon>
        <taxon>Neoptera</taxon>
        <taxon>Paraneoptera</taxon>
        <taxon>Hemiptera</taxon>
        <taxon>Sternorrhyncha</taxon>
        <taxon>Psylloidea</taxon>
        <taxon>Psyllidae</taxon>
        <taxon>Diaphorininae</taxon>
        <taxon>Diaphorina</taxon>
    </lineage>
</organism>
<evidence type="ECO:0000256" key="2">
    <source>
        <dbReference type="ARBA" id="ARBA00022490"/>
    </source>
</evidence>
<protein>
    <submittedName>
        <fullName evidence="9">NFX1-type zinc finger-containing protein 1-like</fullName>
    </submittedName>
</protein>
<sequence>MQLFVFIVEFLERVKQRVLDVKTMNMSMSCLLLQLLDEILVYVVGIPHDKLSQQQALDLNFELERFYALANLLELKIGFHDFNNFYNERALIDLYDKCLGEILCLDRFDRVRKDEVNTLINELGDQAERGVPKGLTPDERRMIHLAMVKDFYPGNEQGHWFKCGSCPEIYCITECGGAMQMASCPSCKATIGGEHHRYVAGTRLASEMDGATRPAWPVTLH</sequence>
<evidence type="ECO:0000313" key="8">
    <source>
        <dbReference type="Proteomes" id="UP000079169"/>
    </source>
</evidence>
<dbReference type="GeneID" id="103518321"/>
<evidence type="ECO:0000259" key="7">
    <source>
        <dbReference type="PROSITE" id="PS51981"/>
    </source>
</evidence>
<feature type="domain" description="RZ-type" evidence="7">
    <location>
        <begin position="135"/>
        <end position="214"/>
    </location>
</feature>
<dbReference type="GO" id="GO:0008270">
    <property type="term" value="F:zinc ion binding"/>
    <property type="evidence" value="ECO:0007669"/>
    <property type="project" value="UniProtKB-KW"/>
</dbReference>
<evidence type="ECO:0000256" key="5">
    <source>
        <dbReference type="ARBA" id="ARBA00022833"/>
    </source>
</evidence>
<keyword evidence="2" id="KW-0963">Cytoplasm</keyword>
<dbReference type="KEGG" id="dci:103518321"/>
<dbReference type="Proteomes" id="UP000079169">
    <property type="component" value="Unplaced"/>
</dbReference>
<dbReference type="GO" id="GO:0002376">
    <property type="term" value="P:immune system process"/>
    <property type="evidence" value="ECO:0007669"/>
    <property type="project" value="UniProtKB-KW"/>
</dbReference>
<comment type="subcellular location">
    <subcellularLocation>
        <location evidence="1">Cytoplasm</location>
    </subcellularLocation>
</comment>
<accession>A0A3Q0JBZ6</accession>
<evidence type="ECO:0000313" key="9">
    <source>
        <dbReference type="RefSeq" id="XP_026685964.1"/>
    </source>
</evidence>
<name>A0A3Q0JBZ6_DIACI</name>
<keyword evidence="3" id="KW-0479">Metal-binding</keyword>
<proteinExistence type="predicted"/>
<dbReference type="AlphaFoldDB" id="A0A3Q0JBZ6"/>
<dbReference type="InterPro" id="IPR046439">
    <property type="entry name" value="ZF_RZ_dom"/>
</dbReference>
<evidence type="ECO:0000256" key="6">
    <source>
        <dbReference type="ARBA" id="ARBA00022859"/>
    </source>
</evidence>
<keyword evidence="4" id="KW-0863">Zinc-finger</keyword>
<evidence type="ECO:0000256" key="3">
    <source>
        <dbReference type="ARBA" id="ARBA00022723"/>
    </source>
</evidence>
<evidence type="ECO:0000256" key="4">
    <source>
        <dbReference type="ARBA" id="ARBA00022771"/>
    </source>
</evidence>
<keyword evidence="8" id="KW-1185">Reference proteome</keyword>
<dbReference type="Pfam" id="PF20173">
    <property type="entry name" value="ZnF_RZ-type"/>
    <property type="match status" value="1"/>
</dbReference>
<dbReference type="GO" id="GO:0005737">
    <property type="term" value="C:cytoplasm"/>
    <property type="evidence" value="ECO:0007669"/>
    <property type="project" value="UniProtKB-SubCell"/>
</dbReference>
<dbReference type="STRING" id="121845.A0A3Q0JBZ6"/>
<gene>
    <name evidence="9" type="primary">LOC103518321</name>
</gene>